<dbReference type="GeneID" id="42001651"/>
<feature type="transmembrane region" description="Helical" evidence="5">
    <location>
        <begin position="68"/>
        <end position="89"/>
    </location>
</feature>
<accession>A0A507CIG9</accession>
<dbReference type="GO" id="GO:0008610">
    <property type="term" value="P:lipid biosynthetic process"/>
    <property type="evidence" value="ECO:0007669"/>
    <property type="project" value="InterPro"/>
</dbReference>
<reference evidence="7 8" key="1">
    <citation type="journal article" date="2019" name="Sci. Rep.">
        <title>Comparative genomics of chytrid fungi reveal insights into the obligate biotrophic and pathogenic lifestyle of Synchytrium endobioticum.</title>
        <authorList>
            <person name="van de Vossenberg B.T.L.H."/>
            <person name="Warris S."/>
            <person name="Nguyen H.D.T."/>
            <person name="van Gent-Pelzer M.P.E."/>
            <person name="Joly D.L."/>
            <person name="van de Geest H.C."/>
            <person name="Bonants P.J.M."/>
            <person name="Smith D.S."/>
            <person name="Levesque C.A."/>
            <person name="van der Lee T.A.J."/>
        </authorList>
    </citation>
    <scope>NUCLEOTIDE SEQUENCE [LARGE SCALE GENOMIC DNA]</scope>
    <source>
        <strain evidence="7 8">JEL517</strain>
    </source>
</reference>
<keyword evidence="8" id="KW-1185">Reference proteome</keyword>
<dbReference type="Proteomes" id="UP000319731">
    <property type="component" value="Unassembled WGS sequence"/>
</dbReference>
<dbReference type="OrthoDB" id="408954at2759"/>
<dbReference type="Pfam" id="PF04116">
    <property type="entry name" value="FA_hydroxylase"/>
    <property type="match status" value="1"/>
</dbReference>
<dbReference type="GO" id="GO:0016020">
    <property type="term" value="C:membrane"/>
    <property type="evidence" value="ECO:0007669"/>
    <property type="project" value="UniProtKB-SubCell"/>
</dbReference>
<protein>
    <recommendedName>
        <fullName evidence="6">Fatty acid hydroxylase domain-containing protein</fullName>
    </recommendedName>
</protein>
<evidence type="ECO:0000313" key="8">
    <source>
        <dbReference type="Proteomes" id="UP000319731"/>
    </source>
</evidence>
<dbReference type="RefSeq" id="XP_031027711.1">
    <property type="nucleotide sequence ID" value="XM_031166354.1"/>
</dbReference>
<evidence type="ECO:0000313" key="7">
    <source>
        <dbReference type="EMBL" id="TPX37996.1"/>
    </source>
</evidence>
<feature type="transmembrane region" description="Helical" evidence="5">
    <location>
        <begin position="20"/>
        <end position="47"/>
    </location>
</feature>
<keyword evidence="2 5" id="KW-0812">Transmembrane</keyword>
<dbReference type="PANTHER" id="PTHR11863">
    <property type="entry name" value="STEROL DESATURASE"/>
    <property type="match status" value="1"/>
</dbReference>
<dbReference type="GO" id="GO:0016491">
    <property type="term" value="F:oxidoreductase activity"/>
    <property type="evidence" value="ECO:0007669"/>
    <property type="project" value="InterPro"/>
</dbReference>
<evidence type="ECO:0000256" key="4">
    <source>
        <dbReference type="ARBA" id="ARBA00023136"/>
    </source>
</evidence>
<dbReference type="InterPro" id="IPR050307">
    <property type="entry name" value="Sterol_Desaturase_Related"/>
</dbReference>
<dbReference type="GO" id="GO:0005506">
    <property type="term" value="F:iron ion binding"/>
    <property type="evidence" value="ECO:0007669"/>
    <property type="project" value="InterPro"/>
</dbReference>
<evidence type="ECO:0000256" key="1">
    <source>
        <dbReference type="ARBA" id="ARBA00004370"/>
    </source>
</evidence>
<sequence length="289" mass="33318">MSDYITKAWTFVTNLDTSELAMMFLPVVVYWGYSSMFFALEALNMPFLEKYRIDTSKRAPVNPPLNKVLFQVFSQHTVQMALAIVLAMILRDDKPRVMESWYIVIAKLVIGAIILDTYQYWMHRYMHTNRYLYRTIHSVHHQLTAPYAFGALYNHPVEGLLMDTLGSGIASVVTNMHPWTSTIFFTLATLKTVDDHCGYALPWDPLQRFFSNNAKYHDIHHFGKGIKYNFSQPFFINWDKWCGTDYDDAMARLAKRAEASSNNNVVVKSAEGIKGEIIVSKFVAQPKEE</sequence>
<gene>
    <name evidence="7" type="ORF">SmJEL517_g00425</name>
</gene>
<organism evidence="7 8">
    <name type="scientific">Synchytrium microbalum</name>
    <dbReference type="NCBI Taxonomy" id="1806994"/>
    <lineage>
        <taxon>Eukaryota</taxon>
        <taxon>Fungi</taxon>
        <taxon>Fungi incertae sedis</taxon>
        <taxon>Chytridiomycota</taxon>
        <taxon>Chytridiomycota incertae sedis</taxon>
        <taxon>Chytridiomycetes</taxon>
        <taxon>Synchytriales</taxon>
        <taxon>Synchytriaceae</taxon>
        <taxon>Synchytrium</taxon>
    </lineage>
</organism>
<keyword evidence="3 5" id="KW-1133">Transmembrane helix</keyword>
<evidence type="ECO:0000256" key="2">
    <source>
        <dbReference type="ARBA" id="ARBA00022692"/>
    </source>
</evidence>
<feature type="domain" description="Fatty acid hydroxylase" evidence="6">
    <location>
        <begin position="109"/>
        <end position="244"/>
    </location>
</feature>
<evidence type="ECO:0000256" key="3">
    <source>
        <dbReference type="ARBA" id="ARBA00022989"/>
    </source>
</evidence>
<evidence type="ECO:0000256" key="5">
    <source>
        <dbReference type="SAM" id="Phobius"/>
    </source>
</evidence>
<keyword evidence="4 5" id="KW-0472">Membrane</keyword>
<comment type="caution">
    <text evidence="7">The sequence shown here is derived from an EMBL/GenBank/DDBJ whole genome shotgun (WGS) entry which is preliminary data.</text>
</comment>
<dbReference type="EMBL" id="QEAO01000001">
    <property type="protein sequence ID" value="TPX37996.1"/>
    <property type="molecule type" value="Genomic_DNA"/>
</dbReference>
<dbReference type="InterPro" id="IPR006694">
    <property type="entry name" value="Fatty_acid_hydroxylase"/>
</dbReference>
<dbReference type="STRING" id="1806994.A0A507CIG9"/>
<feature type="transmembrane region" description="Helical" evidence="5">
    <location>
        <begin position="101"/>
        <end position="121"/>
    </location>
</feature>
<dbReference type="AlphaFoldDB" id="A0A507CIG9"/>
<name>A0A507CIG9_9FUNG</name>
<evidence type="ECO:0000259" key="6">
    <source>
        <dbReference type="Pfam" id="PF04116"/>
    </source>
</evidence>
<proteinExistence type="predicted"/>
<comment type="subcellular location">
    <subcellularLocation>
        <location evidence="1">Membrane</location>
    </subcellularLocation>
</comment>